<accession>A0A164MFI2</accession>
<feature type="region of interest" description="Disordered" evidence="1">
    <location>
        <begin position="169"/>
        <end position="200"/>
    </location>
</feature>
<evidence type="ECO:0000313" key="2">
    <source>
        <dbReference type="EMBL" id="KZS86663.1"/>
    </source>
</evidence>
<gene>
    <name evidence="2" type="ORF">SISNIDRAFT_471591</name>
</gene>
<evidence type="ECO:0000256" key="1">
    <source>
        <dbReference type="SAM" id="MobiDB-lite"/>
    </source>
</evidence>
<feature type="region of interest" description="Disordered" evidence="1">
    <location>
        <begin position="106"/>
        <end position="153"/>
    </location>
</feature>
<name>A0A164MFI2_9AGAM</name>
<reference evidence="2 3" key="1">
    <citation type="journal article" date="2016" name="Mol. Biol. Evol.">
        <title>Comparative Genomics of Early-Diverging Mushroom-Forming Fungi Provides Insights into the Origins of Lignocellulose Decay Capabilities.</title>
        <authorList>
            <person name="Nagy L.G."/>
            <person name="Riley R."/>
            <person name="Tritt A."/>
            <person name="Adam C."/>
            <person name="Daum C."/>
            <person name="Floudas D."/>
            <person name="Sun H."/>
            <person name="Yadav J.S."/>
            <person name="Pangilinan J."/>
            <person name="Larsson K.H."/>
            <person name="Matsuura K."/>
            <person name="Barry K."/>
            <person name="Labutti K."/>
            <person name="Kuo R."/>
            <person name="Ohm R.A."/>
            <person name="Bhattacharya S.S."/>
            <person name="Shirouzu T."/>
            <person name="Yoshinaga Y."/>
            <person name="Martin F.M."/>
            <person name="Grigoriev I.V."/>
            <person name="Hibbett D.S."/>
        </authorList>
    </citation>
    <scope>NUCLEOTIDE SEQUENCE [LARGE SCALE GENOMIC DNA]</scope>
    <source>
        <strain evidence="2 3">HHB9708</strain>
    </source>
</reference>
<keyword evidence="3" id="KW-1185">Reference proteome</keyword>
<sequence>MVVSFGSETPRCPDNRVDNQIPLSHPIPLRPVPILPFSHIDRPEAPAPSTDFSPLNFESAEWTAPLIRMPDWEPPFPDYGPSQHWTSVSEDLFTLATQDSLNGGSSYSHTVPIDDKQDTQTVSWSFSDSNPMEPWDDSESESQDSSSDSTYDPHHHHLVLQTADCGHDDFQDPYRPASHAPANIKNYGQKKRGSNRTRIRSEPRGKVACTSCRAAKKRCEVGDSRGCLLCSDDASLETMNAHMPLHAYAVGIQNIAARTEEDLSLQVWECINPNAVESSETAEAGIYESYERYNI</sequence>
<protein>
    <submittedName>
        <fullName evidence="2">Uncharacterized protein</fullName>
    </submittedName>
</protein>
<feature type="compositionally biased region" description="Basic residues" evidence="1">
    <location>
        <begin position="188"/>
        <end position="198"/>
    </location>
</feature>
<organism evidence="2 3">
    <name type="scientific">Sistotremastrum niveocremeum HHB9708</name>
    <dbReference type="NCBI Taxonomy" id="1314777"/>
    <lineage>
        <taxon>Eukaryota</taxon>
        <taxon>Fungi</taxon>
        <taxon>Dikarya</taxon>
        <taxon>Basidiomycota</taxon>
        <taxon>Agaricomycotina</taxon>
        <taxon>Agaricomycetes</taxon>
        <taxon>Sistotremastrales</taxon>
        <taxon>Sistotremastraceae</taxon>
        <taxon>Sertulicium</taxon>
        <taxon>Sertulicium niveocremeum</taxon>
    </lineage>
</organism>
<proteinExistence type="predicted"/>
<dbReference type="Proteomes" id="UP000076722">
    <property type="component" value="Unassembled WGS sequence"/>
</dbReference>
<evidence type="ECO:0000313" key="3">
    <source>
        <dbReference type="Proteomes" id="UP000076722"/>
    </source>
</evidence>
<dbReference type="EMBL" id="KV419475">
    <property type="protein sequence ID" value="KZS86663.1"/>
    <property type="molecule type" value="Genomic_DNA"/>
</dbReference>
<dbReference type="AlphaFoldDB" id="A0A164MFI2"/>
<feature type="compositionally biased region" description="Polar residues" evidence="1">
    <location>
        <begin position="119"/>
        <end position="130"/>
    </location>
</feature>